<comment type="cofactor">
    <cofactor evidence="1 12 14">
        <name>FMN</name>
        <dbReference type="ChEBI" id="CHEBI:58210"/>
    </cofactor>
</comment>
<evidence type="ECO:0000256" key="2">
    <source>
        <dbReference type="ARBA" id="ARBA00002790"/>
    </source>
</evidence>
<keyword evidence="14" id="KW-0547">Nucleotide-binding</keyword>
<comment type="catalytic activity">
    <reaction evidence="10">
        <text>a 5,6-dihydrouridine in tRNA + NADP(+) = a uridine in tRNA + NADPH + H(+)</text>
        <dbReference type="Rhea" id="RHEA:23624"/>
        <dbReference type="Rhea" id="RHEA-COMP:13339"/>
        <dbReference type="Rhea" id="RHEA-COMP:13887"/>
        <dbReference type="ChEBI" id="CHEBI:15378"/>
        <dbReference type="ChEBI" id="CHEBI:57783"/>
        <dbReference type="ChEBI" id="CHEBI:58349"/>
        <dbReference type="ChEBI" id="CHEBI:65315"/>
        <dbReference type="ChEBI" id="CHEBI:74443"/>
    </reaction>
</comment>
<dbReference type="InterPro" id="IPR013785">
    <property type="entry name" value="Aldolase_TIM"/>
</dbReference>
<dbReference type="InterPro" id="IPR001269">
    <property type="entry name" value="DUS_fam"/>
</dbReference>
<feature type="domain" description="DUS-like FMN-binding" evidence="15">
    <location>
        <begin position="26"/>
        <end position="303"/>
    </location>
</feature>
<keyword evidence="4 12" id="KW-0285">Flavoprotein</keyword>
<dbReference type="Proteomes" id="UP000317318">
    <property type="component" value="Chromosome"/>
</dbReference>
<dbReference type="EMBL" id="CP036268">
    <property type="protein sequence ID" value="QDT38747.1"/>
    <property type="molecule type" value="Genomic_DNA"/>
</dbReference>
<keyword evidence="8" id="KW-0694">RNA-binding</keyword>
<accession>A0A517R4E3</accession>
<evidence type="ECO:0000256" key="3">
    <source>
        <dbReference type="ARBA" id="ARBA00022555"/>
    </source>
</evidence>
<keyword evidence="17" id="KW-1185">Reference proteome</keyword>
<dbReference type="GO" id="GO:0017150">
    <property type="term" value="F:tRNA dihydrouridine synthase activity"/>
    <property type="evidence" value="ECO:0007669"/>
    <property type="project" value="InterPro"/>
</dbReference>
<evidence type="ECO:0000256" key="12">
    <source>
        <dbReference type="PIRNR" id="PIRNR006621"/>
    </source>
</evidence>
<evidence type="ECO:0000313" key="16">
    <source>
        <dbReference type="EMBL" id="QDT38747.1"/>
    </source>
</evidence>
<comment type="catalytic activity">
    <reaction evidence="11">
        <text>a 5,6-dihydrouridine in tRNA + NAD(+) = a uridine in tRNA + NADH + H(+)</text>
        <dbReference type="Rhea" id="RHEA:54452"/>
        <dbReference type="Rhea" id="RHEA-COMP:13339"/>
        <dbReference type="Rhea" id="RHEA-COMP:13887"/>
        <dbReference type="ChEBI" id="CHEBI:15378"/>
        <dbReference type="ChEBI" id="CHEBI:57540"/>
        <dbReference type="ChEBI" id="CHEBI:57945"/>
        <dbReference type="ChEBI" id="CHEBI:65315"/>
        <dbReference type="ChEBI" id="CHEBI:74443"/>
    </reaction>
</comment>
<dbReference type="InterPro" id="IPR018517">
    <property type="entry name" value="tRNA_hU_synthase_CS"/>
</dbReference>
<evidence type="ECO:0000256" key="8">
    <source>
        <dbReference type="ARBA" id="ARBA00022884"/>
    </source>
</evidence>
<dbReference type="InterPro" id="IPR024036">
    <property type="entry name" value="tRNA-dHydroUridine_Synthase_C"/>
</dbReference>
<comment type="function">
    <text evidence="2 12">Catalyzes the synthesis of 5,6-dihydrouridine (D), a modified base found in the D-loop of most tRNAs, via the reduction of the C5-C6 double bond in target uridines.</text>
</comment>
<dbReference type="AlphaFoldDB" id="A0A517R4E3"/>
<feature type="binding site" evidence="14">
    <location>
        <position position="182"/>
    </location>
    <ligand>
        <name>FMN</name>
        <dbReference type="ChEBI" id="CHEBI:58210"/>
    </ligand>
</feature>
<evidence type="ECO:0000256" key="1">
    <source>
        <dbReference type="ARBA" id="ARBA00001917"/>
    </source>
</evidence>
<comment type="similarity">
    <text evidence="12">Belongs to the dus family.</text>
</comment>
<keyword evidence="5 12" id="KW-0288">FMN</keyword>
<feature type="binding site" evidence="14">
    <location>
        <position position="152"/>
    </location>
    <ligand>
        <name>FMN</name>
        <dbReference type="ChEBI" id="CHEBI:58210"/>
    </ligand>
</feature>
<evidence type="ECO:0000256" key="4">
    <source>
        <dbReference type="ARBA" id="ARBA00022630"/>
    </source>
</evidence>
<dbReference type="Pfam" id="PF01207">
    <property type="entry name" value="Dus"/>
    <property type="match status" value="1"/>
</dbReference>
<evidence type="ECO:0000256" key="6">
    <source>
        <dbReference type="ARBA" id="ARBA00022694"/>
    </source>
</evidence>
<keyword evidence="7" id="KW-0521">NADP</keyword>
<evidence type="ECO:0000256" key="14">
    <source>
        <dbReference type="PIRSR" id="PIRSR006621-2"/>
    </source>
</evidence>
<evidence type="ECO:0000256" key="11">
    <source>
        <dbReference type="ARBA" id="ARBA00048802"/>
    </source>
</evidence>
<dbReference type="RefSeq" id="WP_145364828.1">
    <property type="nucleotide sequence ID" value="NZ_CP036268.1"/>
</dbReference>
<dbReference type="Gene3D" id="1.10.1200.80">
    <property type="entry name" value="Putative flavin oxidoreducatase, domain 2"/>
    <property type="match status" value="1"/>
</dbReference>
<dbReference type="CDD" id="cd02801">
    <property type="entry name" value="DUS_like_FMN"/>
    <property type="match status" value="1"/>
</dbReference>
<dbReference type="PANTHER" id="PTHR45846:SF1">
    <property type="entry name" value="TRNA-DIHYDROURIDINE(47) SYNTHASE [NAD(P)(+)]-LIKE"/>
    <property type="match status" value="1"/>
</dbReference>
<proteinExistence type="inferred from homology"/>
<dbReference type="Gene3D" id="3.20.20.70">
    <property type="entry name" value="Aldolase class I"/>
    <property type="match status" value="1"/>
</dbReference>
<dbReference type="SUPFAM" id="SSF51395">
    <property type="entry name" value="FMN-linked oxidoreductases"/>
    <property type="match status" value="1"/>
</dbReference>
<keyword evidence="3" id="KW-0820">tRNA-binding</keyword>
<feature type="binding site" evidence="14">
    <location>
        <position position="83"/>
    </location>
    <ligand>
        <name>FMN</name>
        <dbReference type="ChEBI" id="CHEBI:58210"/>
    </ligand>
</feature>
<evidence type="ECO:0000256" key="5">
    <source>
        <dbReference type="ARBA" id="ARBA00022643"/>
    </source>
</evidence>
<dbReference type="PANTHER" id="PTHR45846">
    <property type="entry name" value="TRNA-DIHYDROURIDINE(47) SYNTHASE [NAD(P)(+)]-LIKE"/>
    <property type="match status" value="1"/>
</dbReference>
<dbReference type="InterPro" id="IPR035587">
    <property type="entry name" value="DUS-like_FMN-bd"/>
</dbReference>
<evidence type="ECO:0000256" key="13">
    <source>
        <dbReference type="PIRSR" id="PIRSR006621-1"/>
    </source>
</evidence>
<dbReference type="PROSITE" id="PS01136">
    <property type="entry name" value="UPF0034"/>
    <property type="match status" value="1"/>
</dbReference>
<evidence type="ECO:0000256" key="9">
    <source>
        <dbReference type="ARBA" id="ARBA00023002"/>
    </source>
</evidence>
<evidence type="ECO:0000256" key="7">
    <source>
        <dbReference type="ARBA" id="ARBA00022857"/>
    </source>
</evidence>
<gene>
    <name evidence="16" type="primary">dusC_1</name>
    <name evidence="16" type="ORF">Pan189_31440</name>
</gene>
<feature type="binding site" evidence="14">
    <location>
        <begin position="238"/>
        <end position="239"/>
    </location>
    <ligand>
        <name>FMN</name>
        <dbReference type="ChEBI" id="CHEBI:58210"/>
    </ligand>
</feature>
<name>A0A517R4E3_9PLAN</name>
<dbReference type="PIRSF" id="PIRSF006621">
    <property type="entry name" value="Dus"/>
    <property type="match status" value="1"/>
</dbReference>
<evidence type="ECO:0000313" key="17">
    <source>
        <dbReference type="Proteomes" id="UP000317318"/>
    </source>
</evidence>
<keyword evidence="6 12" id="KW-0819">tRNA processing</keyword>
<organism evidence="16 17">
    <name type="scientific">Stratiformator vulcanicus</name>
    <dbReference type="NCBI Taxonomy" id="2527980"/>
    <lineage>
        <taxon>Bacteria</taxon>
        <taxon>Pseudomonadati</taxon>
        <taxon>Planctomycetota</taxon>
        <taxon>Planctomycetia</taxon>
        <taxon>Planctomycetales</taxon>
        <taxon>Planctomycetaceae</taxon>
        <taxon>Stratiformator</taxon>
    </lineage>
</organism>
<keyword evidence="9 12" id="KW-0560">Oxidoreductase</keyword>
<dbReference type="KEGG" id="svp:Pan189_31440"/>
<dbReference type="GO" id="GO:0000049">
    <property type="term" value="F:tRNA binding"/>
    <property type="evidence" value="ECO:0007669"/>
    <property type="project" value="UniProtKB-KW"/>
</dbReference>
<feature type="active site" description="Proton donor" evidence="13">
    <location>
        <position position="113"/>
    </location>
</feature>
<evidence type="ECO:0000259" key="15">
    <source>
        <dbReference type="Pfam" id="PF01207"/>
    </source>
</evidence>
<evidence type="ECO:0000256" key="10">
    <source>
        <dbReference type="ARBA" id="ARBA00048205"/>
    </source>
</evidence>
<sequence>MSADLATPPRPGLRIGDRELATRYFLAPLAGYTHLAFRTAIRELGGLGLATTDLIPAKHVIRGSRKSDQLLETSPEDRPLTVQIFGRDAAEAAQAAQVLEDDGYGGVDLNMGCPMRKINKSGGGAKLMCEADSAVNMARTVIAAVSIPVTIKMRLGWDADSITAPQLARMFEQEGVAAVTVHGRTRAQGFSGSVDLNGIAATAAAVDSMPIIGNGDVRTPEDALYMQQFTGCDAIAIGRGAMMDPWIFRKLDDIAAGREPHEPEPAEIIAFLRRHFTLMTEQHGDYSCTLFRKFAAWYGAKLGVPEDLEDRLRLIGSVETFNEIVDEIEQRHGERESSIPTALVKVPNGPVERW</sequence>
<protein>
    <recommendedName>
        <fullName evidence="12">tRNA-dihydrouridine synthase</fullName>
        <ecNumber evidence="12">1.3.1.-</ecNumber>
    </recommendedName>
</protein>
<dbReference type="OrthoDB" id="9764501at2"/>
<dbReference type="EC" id="1.3.1.-" evidence="12"/>
<reference evidence="16 17" key="1">
    <citation type="submission" date="2019-02" db="EMBL/GenBank/DDBJ databases">
        <title>Deep-cultivation of Planctomycetes and their phenomic and genomic characterization uncovers novel biology.</title>
        <authorList>
            <person name="Wiegand S."/>
            <person name="Jogler M."/>
            <person name="Boedeker C."/>
            <person name="Pinto D."/>
            <person name="Vollmers J."/>
            <person name="Rivas-Marin E."/>
            <person name="Kohn T."/>
            <person name="Peeters S.H."/>
            <person name="Heuer A."/>
            <person name="Rast P."/>
            <person name="Oberbeckmann S."/>
            <person name="Bunk B."/>
            <person name="Jeske O."/>
            <person name="Meyerdierks A."/>
            <person name="Storesund J.E."/>
            <person name="Kallscheuer N."/>
            <person name="Luecker S."/>
            <person name="Lage O.M."/>
            <person name="Pohl T."/>
            <person name="Merkel B.J."/>
            <person name="Hornburger P."/>
            <person name="Mueller R.-W."/>
            <person name="Bruemmer F."/>
            <person name="Labrenz M."/>
            <person name="Spormann A.M."/>
            <person name="Op den Camp H."/>
            <person name="Overmann J."/>
            <person name="Amann R."/>
            <person name="Jetten M.S.M."/>
            <person name="Mascher T."/>
            <person name="Medema M.H."/>
            <person name="Devos D.P."/>
            <person name="Kaster A.-K."/>
            <person name="Ovreas L."/>
            <person name="Rohde M."/>
            <person name="Galperin M.Y."/>
            <person name="Jogler C."/>
        </authorList>
    </citation>
    <scope>NUCLEOTIDE SEQUENCE [LARGE SCALE GENOMIC DNA]</scope>
    <source>
        <strain evidence="16 17">Pan189</strain>
    </source>
</reference>
<dbReference type="GO" id="GO:0050660">
    <property type="term" value="F:flavin adenine dinucleotide binding"/>
    <property type="evidence" value="ECO:0007669"/>
    <property type="project" value="InterPro"/>
</dbReference>